<accession>A0A1H9TY92</accession>
<evidence type="ECO:0000313" key="2">
    <source>
        <dbReference type="EMBL" id="SES02089.1"/>
    </source>
</evidence>
<protein>
    <submittedName>
        <fullName evidence="2">Uncharacterized protein</fullName>
    </submittedName>
</protein>
<sequence>MYFITKIISNLTAAGVITSKNAKVVIAAINAGATATTIIALVAGTGITAYIVKKAFQHGAKKVIIAA</sequence>
<evidence type="ECO:0000256" key="1">
    <source>
        <dbReference type="SAM" id="Phobius"/>
    </source>
</evidence>
<reference evidence="3" key="1">
    <citation type="submission" date="2016-10" db="EMBL/GenBank/DDBJ databases">
        <authorList>
            <person name="Varghese N."/>
            <person name="Submissions S."/>
        </authorList>
    </citation>
    <scope>NUCLEOTIDE SEQUENCE [LARGE SCALE GENOMIC DNA]</scope>
    <source>
        <strain evidence="3">S1b</strain>
    </source>
</reference>
<dbReference type="RefSeq" id="WP_022748856.1">
    <property type="nucleotide sequence ID" value="NZ_FOGW01000021.1"/>
</dbReference>
<evidence type="ECO:0000313" key="3">
    <source>
        <dbReference type="Proteomes" id="UP000182471"/>
    </source>
</evidence>
<feature type="transmembrane region" description="Helical" evidence="1">
    <location>
        <begin position="24"/>
        <end position="52"/>
    </location>
</feature>
<dbReference type="AlphaFoldDB" id="A0A1H9TY92"/>
<keyword evidence="3" id="KW-1185">Reference proteome</keyword>
<organism evidence="2 3">
    <name type="scientific">Lachnobacterium bovis</name>
    <dbReference type="NCBI Taxonomy" id="140626"/>
    <lineage>
        <taxon>Bacteria</taxon>
        <taxon>Bacillati</taxon>
        <taxon>Bacillota</taxon>
        <taxon>Clostridia</taxon>
        <taxon>Lachnospirales</taxon>
        <taxon>Lachnospiraceae</taxon>
        <taxon>Lachnobacterium</taxon>
    </lineage>
</organism>
<dbReference type="Proteomes" id="UP000182471">
    <property type="component" value="Unassembled WGS sequence"/>
</dbReference>
<keyword evidence="1" id="KW-0472">Membrane</keyword>
<name>A0A1H9TY92_9FIRM</name>
<keyword evidence="1" id="KW-1133">Transmembrane helix</keyword>
<keyword evidence="1" id="KW-0812">Transmembrane</keyword>
<gene>
    <name evidence="2" type="ORF">SAMN02910429_01822</name>
</gene>
<dbReference type="EMBL" id="FOGW01000021">
    <property type="protein sequence ID" value="SES02089.1"/>
    <property type="molecule type" value="Genomic_DNA"/>
</dbReference>
<proteinExistence type="predicted"/>